<feature type="chain" id="PRO_5046559075" description="DUF4352 domain-containing protein" evidence="1">
    <location>
        <begin position="24"/>
        <end position="285"/>
    </location>
</feature>
<dbReference type="EMBL" id="JBHUOP010000001">
    <property type="protein sequence ID" value="MFD2839196.1"/>
    <property type="molecule type" value="Genomic_DNA"/>
</dbReference>
<evidence type="ECO:0000256" key="1">
    <source>
        <dbReference type="SAM" id="SignalP"/>
    </source>
</evidence>
<comment type="caution">
    <text evidence="2">The sequence shown here is derived from an EMBL/GenBank/DDBJ whole genome shotgun (WGS) entry which is preliminary data.</text>
</comment>
<dbReference type="RefSeq" id="WP_377464631.1">
    <property type="nucleotide sequence ID" value="NZ_JBHUOP010000001.1"/>
</dbReference>
<evidence type="ECO:0000313" key="2">
    <source>
        <dbReference type="EMBL" id="MFD2839196.1"/>
    </source>
</evidence>
<name>A0ABW5X9R6_9MICO</name>
<accession>A0ABW5X9R6</accession>
<dbReference type="PROSITE" id="PS51257">
    <property type="entry name" value="PROKAR_LIPOPROTEIN"/>
    <property type="match status" value="1"/>
</dbReference>
<organism evidence="2 3">
    <name type="scientific">Populibacterium corticicola</name>
    <dbReference type="NCBI Taxonomy" id="1812826"/>
    <lineage>
        <taxon>Bacteria</taxon>
        <taxon>Bacillati</taxon>
        <taxon>Actinomycetota</taxon>
        <taxon>Actinomycetes</taxon>
        <taxon>Micrococcales</taxon>
        <taxon>Jonesiaceae</taxon>
        <taxon>Populibacterium</taxon>
    </lineage>
</organism>
<keyword evidence="3" id="KW-1185">Reference proteome</keyword>
<reference evidence="3" key="1">
    <citation type="journal article" date="2019" name="Int. J. Syst. Evol. Microbiol.">
        <title>The Global Catalogue of Microorganisms (GCM) 10K type strain sequencing project: providing services to taxonomists for standard genome sequencing and annotation.</title>
        <authorList>
            <consortium name="The Broad Institute Genomics Platform"/>
            <consortium name="The Broad Institute Genome Sequencing Center for Infectious Disease"/>
            <person name="Wu L."/>
            <person name="Ma J."/>
        </authorList>
    </citation>
    <scope>NUCLEOTIDE SEQUENCE [LARGE SCALE GENOMIC DNA]</scope>
    <source>
        <strain evidence="3">KCTC 33576</strain>
    </source>
</reference>
<protein>
    <recommendedName>
        <fullName evidence="4">DUF4352 domain-containing protein</fullName>
    </recommendedName>
</protein>
<feature type="signal peptide" evidence="1">
    <location>
        <begin position="1"/>
        <end position="23"/>
    </location>
</feature>
<dbReference type="Proteomes" id="UP001597391">
    <property type="component" value="Unassembled WGS sequence"/>
</dbReference>
<proteinExistence type="predicted"/>
<keyword evidence="1" id="KW-0732">Signal</keyword>
<sequence length="285" mass="30310">MAPKKTLPLAAAMSVLLTLTGCAGLIQPTPTATVTETAQPEPAKTVETEPEEAALKQAVTDYTAAFFTDAEAAWNLLSEECKAKLPLPGFQSMIDQAKVQYPSGAEIEAMTVAIDGDKASATYSLNVSALSQENQSWVKEGGEWKYNGCVESGSSEPQEKTRPAFGDTYTYPSGISVKVGEPEEITPSEYAITGEGIHLKFDITLTNDTGEDFDPILFTASAASGGEEAERIFDGEKVGGAPSTTILDGKKVTFSIGFSVLDPEDITMDVSPSFSFDERSVVFTN</sequence>
<gene>
    <name evidence="2" type="ORF">ACFSYH_01220</name>
</gene>
<evidence type="ECO:0008006" key="4">
    <source>
        <dbReference type="Google" id="ProtNLM"/>
    </source>
</evidence>
<evidence type="ECO:0000313" key="3">
    <source>
        <dbReference type="Proteomes" id="UP001597391"/>
    </source>
</evidence>